<feature type="region of interest" description="Disordered" evidence="1">
    <location>
        <begin position="22"/>
        <end position="48"/>
    </location>
</feature>
<evidence type="ECO:0000256" key="2">
    <source>
        <dbReference type="SAM" id="SignalP"/>
    </source>
</evidence>
<evidence type="ECO:0000256" key="1">
    <source>
        <dbReference type="SAM" id="MobiDB-lite"/>
    </source>
</evidence>
<gene>
    <name evidence="3" type="ORF">B0T16DRAFT_334381</name>
</gene>
<feature type="chain" id="PRO_5041318346" evidence="2">
    <location>
        <begin position="18"/>
        <end position="177"/>
    </location>
</feature>
<keyword evidence="4" id="KW-1185">Reference proteome</keyword>
<evidence type="ECO:0000313" key="3">
    <source>
        <dbReference type="EMBL" id="KAK0640614.1"/>
    </source>
</evidence>
<reference evidence="3" key="1">
    <citation type="submission" date="2023-06" db="EMBL/GenBank/DDBJ databases">
        <title>Genome-scale phylogeny and comparative genomics of the fungal order Sordariales.</title>
        <authorList>
            <consortium name="Lawrence Berkeley National Laboratory"/>
            <person name="Hensen N."/>
            <person name="Bonometti L."/>
            <person name="Westerberg I."/>
            <person name="Brannstrom I.O."/>
            <person name="Guillou S."/>
            <person name="Cros-Aarteil S."/>
            <person name="Calhoun S."/>
            <person name="Haridas S."/>
            <person name="Kuo A."/>
            <person name="Mondo S."/>
            <person name="Pangilinan J."/>
            <person name="Riley R."/>
            <person name="Labutti K."/>
            <person name="Andreopoulos B."/>
            <person name="Lipzen A."/>
            <person name="Chen C."/>
            <person name="Yanf M."/>
            <person name="Daum C."/>
            <person name="Ng V."/>
            <person name="Clum A."/>
            <person name="Steindorff A."/>
            <person name="Ohm R."/>
            <person name="Martin F."/>
            <person name="Silar P."/>
            <person name="Natvig D."/>
            <person name="Lalanne C."/>
            <person name="Gautier V."/>
            <person name="Ament-Velasquez S.L."/>
            <person name="Kruys A."/>
            <person name="Hutchinson M.I."/>
            <person name="Powell A.J."/>
            <person name="Barry K."/>
            <person name="Miller A.N."/>
            <person name="Grigoriev I.V."/>
            <person name="Debuchy R."/>
            <person name="Gladieux P."/>
            <person name="Thoren M.H."/>
            <person name="Johannesson H."/>
        </authorList>
    </citation>
    <scope>NUCLEOTIDE SEQUENCE</scope>
    <source>
        <strain evidence="3">SMH2532-1</strain>
    </source>
</reference>
<evidence type="ECO:0000313" key="4">
    <source>
        <dbReference type="Proteomes" id="UP001174936"/>
    </source>
</evidence>
<organism evidence="3 4">
    <name type="scientific">Cercophora newfieldiana</name>
    <dbReference type="NCBI Taxonomy" id="92897"/>
    <lineage>
        <taxon>Eukaryota</taxon>
        <taxon>Fungi</taxon>
        <taxon>Dikarya</taxon>
        <taxon>Ascomycota</taxon>
        <taxon>Pezizomycotina</taxon>
        <taxon>Sordariomycetes</taxon>
        <taxon>Sordariomycetidae</taxon>
        <taxon>Sordariales</taxon>
        <taxon>Lasiosphaeriaceae</taxon>
        <taxon>Cercophora</taxon>
    </lineage>
</organism>
<comment type="caution">
    <text evidence="3">The sequence shown here is derived from an EMBL/GenBank/DDBJ whole genome shotgun (WGS) entry which is preliminary data.</text>
</comment>
<keyword evidence="2" id="KW-0732">Signal</keyword>
<dbReference type="EMBL" id="JAULSV010000006">
    <property type="protein sequence ID" value="KAK0640614.1"/>
    <property type="molecule type" value="Genomic_DNA"/>
</dbReference>
<name>A0AA39XV07_9PEZI</name>
<sequence length="177" mass="18828">MHPLSILLPLLPLLATATPTLHDRETPTLHDRETPTLHDRETPTLHDRETSKLKPDCALVDCLSGHRCIITNNTAVCIPDSPTQEKCGHNICPAGESCCNPSCGICTPPGKGCIKLLCRGPEPKPTRSRTVGLPAPTGVVGTKCGPNVCAAGEVCCNESCGYCRKPGEPCTEEYCKA</sequence>
<protein>
    <submittedName>
        <fullName evidence="3">Uncharacterized protein</fullName>
    </submittedName>
</protein>
<dbReference type="AlphaFoldDB" id="A0AA39XV07"/>
<dbReference type="Proteomes" id="UP001174936">
    <property type="component" value="Unassembled WGS sequence"/>
</dbReference>
<accession>A0AA39XV07</accession>
<proteinExistence type="predicted"/>
<feature type="signal peptide" evidence="2">
    <location>
        <begin position="1"/>
        <end position="17"/>
    </location>
</feature>